<comment type="caution">
    <text evidence="10">Lacks conserved residue(s) required for the propagation of feature annotation.</text>
</comment>
<feature type="transmembrane region" description="Helical" evidence="10">
    <location>
        <begin position="29"/>
        <end position="47"/>
    </location>
</feature>
<sequence>MRILELSFKLLTLFGCWRPESWTSLHKRILYYVYSSIMILILYTFMLSQLMDIILIVDNADDFTDNVFVFVPIVITCIKILLINILMKKPCKPLESTEMKIFHKFDTSVQINTQRYTCLALLTCVFIVLTSLSANFKQRKLTYRAWLPFDYSSTTLFFLMYIHQIISLVAAGLLNIACDTLICGLLVHICCQLEILAYRLKKIIFYTDILRDCILQHYYIFKLAILINVKFRLTMTIQFTMSMFVVCFTLYQLNNTTTKAKYIEMIMYMICMLTQIFIYCWCGNEVKLKSRQLIDDIFEMEWLTLDESMKKSLIIIMKRAVTPIQITSGYIFPMNLESFMSLLKTSYSTYNLLQQMK</sequence>
<keyword evidence="4 10" id="KW-0812">Transmembrane</keyword>
<keyword evidence="5 10" id="KW-0552">Olfaction</keyword>
<dbReference type="GO" id="GO:0007165">
    <property type="term" value="P:signal transduction"/>
    <property type="evidence" value="ECO:0007669"/>
    <property type="project" value="UniProtKB-KW"/>
</dbReference>
<evidence type="ECO:0000256" key="10">
    <source>
        <dbReference type="RuleBase" id="RU351113"/>
    </source>
</evidence>
<comment type="similarity">
    <text evidence="10">Belongs to the insect chemoreceptor superfamily. Heteromeric odorant receptor channel (TC 1.A.69) family.</text>
</comment>
<feature type="transmembrane region" description="Helical" evidence="10">
    <location>
        <begin position="67"/>
        <end position="87"/>
    </location>
</feature>
<accession>A0A6G1LQ24</accession>
<evidence type="ECO:0000256" key="2">
    <source>
        <dbReference type="ARBA" id="ARBA00022475"/>
    </source>
</evidence>
<keyword evidence="6 10" id="KW-1133">Transmembrane helix</keyword>
<proteinExistence type="inferred from homology"/>
<evidence type="ECO:0000256" key="4">
    <source>
        <dbReference type="ARBA" id="ARBA00022692"/>
    </source>
</evidence>
<keyword evidence="9 10" id="KW-0807">Transducer</keyword>
<evidence type="ECO:0000256" key="7">
    <source>
        <dbReference type="ARBA" id="ARBA00023136"/>
    </source>
</evidence>
<evidence type="ECO:0000313" key="12">
    <source>
        <dbReference type="Proteomes" id="UP000479987"/>
    </source>
</evidence>
<name>A0A6G1LQ24_9HYME</name>
<feature type="transmembrane region" description="Helical" evidence="10">
    <location>
        <begin position="116"/>
        <end position="136"/>
    </location>
</feature>
<comment type="caution">
    <text evidence="11">The sequence shown here is derived from an EMBL/GenBank/DDBJ whole genome shotgun (WGS) entry which is preliminary data.</text>
</comment>
<dbReference type="AlphaFoldDB" id="A0A6G1LQ24"/>
<evidence type="ECO:0000256" key="3">
    <source>
        <dbReference type="ARBA" id="ARBA00022606"/>
    </source>
</evidence>
<evidence type="ECO:0000256" key="9">
    <source>
        <dbReference type="ARBA" id="ARBA00023224"/>
    </source>
</evidence>
<protein>
    <recommendedName>
        <fullName evidence="10">Odorant receptor</fullName>
    </recommendedName>
</protein>
<keyword evidence="8 10" id="KW-0675">Receptor</keyword>
<dbReference type="GO" id="GO:0005549">
    <property type="term" value="F:odorant binding"/>
    <property type="evidence" value="ECO:0007669"/>
    <property type="project" value="InterPro"/>
</dbReference>
<keyword evidence="2" id="KW-1003">Cell membrane</keyword>
<dbReference type="InterPro" id="IPR004117">
    <property type="entry name" value="7tm6_olfct_rcpt"/>
</dbReference>
<gene>
    <name evidence="11" type="primary">Or-029</name>
    <name evidence="11" type="synonym">Nful_v1.0-Or-029</name>
    <name evidence="11" type="ORF">NFUL_NFUL000085</name>
</gene>
<keyword evidence="7 10" id="KW-0472">Membrane</keyword>
<dbReference type="EMBL" id="SGBU01000019">
    <property type="protein sequence ID" value="KAF3054561.1"/>
    <property type="molecule type" value="Genomic_DNA"/>
</dbReference>
<keyword evidence="3 10" id="KW-0716">Sensory transduction</keyword>
<dbReference type="Pfam" id="PF02949">
    <property type="entry name" value="7tm_6"/>
    <property type="match status" value="1"/>
</dbReference>
<feature type="transmembrane region" description="Helical" evidence="10">
    <location>
        <begin position="233"/>
        <end position="253"/>
    </location>
</feature>
<evidence type="ECO:0000256" key="8">
    <source>
        <dbReference type="ARBA" id="ARBA00023170"/>
    </source>
</evidence>
<comment type="subcellular location">
    <subcellularLocation>
        <location evidence="1 10">Cell membrane</location>
        <topology evidence="1 10">Multi-pass membrane protein</topology>
    </subcellularLocation>
</comment>
<dbReference type="GO" id="GO:0004984">
    <property type="term" value="F:olfactory receptor activity"/>
    <property type="evidence" value="ECO:0007669"/>
    <property type="project" value="InterPro"/>
</dbReference>
<evidence type="ECO:0000313" key="11">
    <source>
        <dbReference type="EMBL" id="KAF3054561.1"/>
    </source>
</evidence>
<dbReference type="PANTHER" id="PTHR21137">
    <property type="entry name" value="ODORANT RECEPTOR"/>
    <property type="match status" value="1"/>
</dbReference>
<dbReference type="GO" id="GO:0005886">
    <property type="term" value="C:plasma membrane"/>
    <property type="evidence" value="ECO:0007669"/>
    <property type="project" value="UniProtKB-SubCell"/>
</dbReference>
<evidence type="ECO:0000256" key="5">
    <source>
        <dbReference type="ARBA" id="ARBA00022725"/>
    </source>
</evidence>
<reference evidence="11 12" key="1">
    <citation type="submission" date="2019-08" db="EMBL/GenBank/DDBJ databases">
        <title>High quality draft denovo assembly of Nylanderia fulva.</title>
        <authorList>
            <person name="Vargo E.L."/>
            <person name="Tarone A.M."/>
            <person name="Konganti K.R."/>
        </authorList>
    </citation>
    <scope>NUCLEOTIDE SEQUENCE [LARGE SCALE GENOMIC DNA]</scope>
    <source>
        <strain evidence="11">TAMU-Nful-2015</strain>
        <tissue evidence="11">Whole body</tissue>
    </source>
</reference>
<feature type="transmembrane region" description="Helical" evidence="10">
    <location>
        <begin position="265"/>
        <end position="282"/>
    </location>
</feature>
<keyword evidence="12" id="KW-1185">Reference proteome</keyword>
<dbReference type="Proteomes" id="UP000479987">
    <property type="component" value="Unassembled WGS sequence"/>
</dbReference>
<feature type="transmembrane region" description="Helical" evidence="10">
    <location>
        <begin position="156"/>
        <end position="174"/>
    </location>
</feature>
<dbReference type="PANTHER" id="PTHR21137:SF35">
    <property type="entry name" value="ODORANT RECEPTOR 19A-RELATED"/>
    <property type="match status" value="1"/>
</dbReference>
<evidence type="ECO:0000256" key="6">
    <source>
        <dbReference type="ARBA" id="ARBA00022989"/>
    </source>
</evidence>
<organism evidence="11 12">
    <name type="scientific">Nylanderia fulva</name>
    <dbReference type="NCBI Taxonomy" id="613905"/>
    <lineage>
        <taxon>Eukaryota</taxon>
        <taxon>Metazoa</taxon>
        <taxon>Ecdysozoa</taxon>
        <taxon>Arthropoda</taxon>
        <taxon>Hexapoda</taxon>
        <taxon>Insecta</taxon>
        <taxon>Pterygota</taxon>
        <taxon>Neoptera</taxon>
        <taxon>Endopterygota</taxon>
        <taxon>Hymenoptera</taxon>
        <taxon>Apocrita</taxon>
        <taxon>Aculeata</taxon>
        <taxon>Formicoidea</taxon>
        <taxon>Formicidae</taxon>
        <taxon>Formicinae</taxon>
        <taxon>Nylanderia</taxon>
    </lineage>
</organism>
<evidence type="ECO:0000256" key="1">
    <source>
        <dbReference type="ARBA" id="ARBA00004651"/>
    </source>
</evidence>